<feature type="non-terminal residue" evidence="2">
    <location>
        <position position="39"/>
    </location>
</feature>
<feature type="region of interest" description="Disordered" evidence="1">
    <location>
        <begin position="18"/>
        <end position="39"/>
    </location>
</feature>
<dbReference type="AlphaFoldDB" id="A0A6J4J0G0"/>
<proteinExistence type="predicted"/>
<organism evidence="2">
    <name type="scientific">uncultured Acidimicrobiales bacterium</name>
    <dbReference type="NCBI Taxonomy" id="310071"/>
    <lineage>
        <taxon>Bacteria</taxon>
        <taxon>Bacillati</taxon>
        <taxon>Actinomycetota</taxon>
        <taxon>Acidimicrobiia</taxon>
        <taxon>Acidimicrobiales</taxon>
        <taxon>environmental samples</taxon>
    </lineage>
</organism>
<accession>A0A6J4J0G0</accession>
<evidence type="ECO:0000256" key="1">
    <source>
        <dbReference type="SAM" id="MobiDB-lite"/>
    </source>
</evidence>
<gene>
    <name evidence="2" type="ORF">AVDCRST_MAG20-2974</name>
</gene>
<feature type="non-terminal residue" evidence="2">
    <location>
        <position position="1"/>
    </location>
</feature>
<reference evidence="2" key="1">
    <citation type="submission" date="2020-02" db="EMBL/GenBank/DDBJ databases">
        <authorList>
            <person name="Meier V. D."/>
        </authorList>
    </citation>
    <scope>NUCLEOTIDE SEQUENCE</scope>
    <source>
        <strain evidence="2">AVDCRST_MAG20</strain>
    </source>
</reference>
<feature type="compositionally biased region" description="Gly residues" evidence="1">
    <location>
        <begin position="18"/>
        <end position="27"/>
    </location>
</feature>
<dbReference type="EMBL" id="CADCSY010000134">
    <property type="protein sequence ID" value="CAA9264354.1"/>
    <property type="molecule type" value="Genomic_DNA"/>
</dbReference>
<protein>
    <submittedName>
        <fullName evidence="2">Uncharacterized protein</fullName>
    </submittedName>
</protein>
<sequence length="39" mass="3870">GRSGCALGQRDLGGRLMGFGRLGGGSAGPNRVGRAEGRL</sequence>
<name>A0A6J4J0G0_9ACTN</name>
<evidence type="ECO:0000313" key="2">
    <source>
        <dbReference type="EMBL" id="CAA9264354.1"/>
    </source>
</evidence>